<accession>A0ABQ1KE70</accession>
<reference evidence="2" key="1">
    <citation type="journal article" date="2019" name="Int. J. Syst. Evol. Microbiol.">
        <title>The Global Catalogue of Microorganisms (GCM) 10K type strain sequencing project: providing services to taxonomists for standard genome sequencing and annotation.</title>
        <authorList>
            <consortium name="The Broad Institute Genomics Platform"/>
            <consortium name="The Broad Institute Genome Sequencing Center for Infectious Disease"/>
            <person name="Wu L."/>
            <person name="Ma J."/>
        </authorList>
    </citation>
    <scope>NUCLEOTIDE SEQUENCE [LARGE SCALE GENOMIC DNA]</scope>
    <source>
        <strain evidence="2">CGMCC 1.12478</strain>
    </source>
</reference>
<sequence>MRRVQIRRFRQGTGARCQCNAGDGRCIFTFEAGLNVQGCAEREGWGVDRDLPAISAASREAGDPFGAVPVGYFGRSGVDCDKSRVHSLGSEVRGGDKIAGEDAKRYHGEINITFFA</sequence>
<name>A0ABQ1KE70_9RHOB</name>
<dbReference type="Proteomes" id="UP000645462">
    <property type="component" value="Unassembled WGS sequence"/>
</dbReference>
<proteinExistence type="predicted"/>
<evidence type="ECO:0000313" key="2">
    <source>
        <dbReference type="Proteomes" id="UP000645462"/>
    </source>
</evidence>
<gene>
    <name evidence="1" type="ORF">GCM10011363_11740</name>
</gene>
<evidence type="ECO:0000313" key="1">
    <source>
        <dbReference type="EMBL" id="GGB96747.1"/>
    </source>
</evidence>
<dbReference type="EMBL" id="BMFC01000002">
    <property type="protein sequence ID" value="GGB96747.1"/>
    <property type="molecule type" value="Genomic_DNA"/>
</dbReference>
<keyword evidence="2" id="KW-1185">Reference proteome</keyword>
<protein>
    <submittedName>
        <fullName evidence="1">Uncharacterized protein</fullName>
    </submittedName>
</protein>
<comment type="caution">
    <text evidence="1">The sequence shown here is derived from an EMBL/GenBank/DDBJ whole genome shotgun (WGS) entry which is preliminary data.</text>
</comment>
<organism evidence="1 2">
    <name type="scientific">Marivita lacus</name>
    <dbReference type="NCBI Taxonomy" id="1323742"/>
    <lineage>
        <taxon>Bacteria</taxon>
        <taxon>Pseudomonadati</taxon>
        <taxon>Pseudomonadota</taxon>
        <taxon>Alphaproteobacteria</taxon>
        <taxon>Rhodobacterales</taxon>
        <taxon>Roseobacteraceae</taxon>
        <taxon>Marivita</taxon>
    </lineage>
</organism>